<dbReference type="InterPro" id="IPR000595">
    <property type="entry name" value="cNMP-bd_dom"/>
</dbReference>
<keyword evidence="2" id="KW-0238">DNA-binding</keyword>
<dbReference type="Pfam" id="PF00027">
    <property type="entry name" value="cNMP_binding"/>
    <property type="match status" value="1"/>
</dbReference>
<protein>
    <submittedName>
        <fullName evidence="6">Crp/Fnr family transcriptional regulator</fullName>
    </submittedName>
</protein>
<evidence type="ECO:0000256" key="3">
    <source>
        <dbReference type="ARBA" id="ARBA00023163"/>
    </source>
</evidence>
<organism evidence="6 7">
    <name type="scientific">Sphingomonas albertensis</name>
    <dbReference type="NCBI Taxonomy" id="2762591"/>
    <lineage>
        <taxon>Bacteria</taxon>
        <taxon>Pseudomonadati</taxon>
        <taxon>Pseudomonadota</taxon>
        <taxon>Alphaproteobacteria</taxon>
        <taxon>Sphingomonadales</taxon>
        <taxon>Sphingomonadaceae</taxon>
        <taxon>Sphingomonas</taxon>
    </lineage>
</organism>
<evidence type="ECO:0000256" key="2">
    <source>
        <dbReference type="ARBA" id="ARBA00023125"/>
    </source>
</evidence>
<dbReference type="Pfam" id="PF13545">
    <property type="entry name" value="HTH_Crp_2"/>
    <property type="match status" value="1"/>
</dbReference>
<accession>A0ABR7AK72</accession>
<evidence type="ECO:0000313" key="6">
    <source>
        <dbReference type="EMBL" id="MBC3940806.1"/>
    </source>
</evidence>
<keyword evidence="1" id="KW-0805">Transcription regulation</keyword>
<evidence type="ECO:0000256" key="1">
    <source>
        <dbReference type="ARBA" id="ARBA00023015"/>
    </source>
</evidence>
<dbReference type="Proteomes" id="UP000597613">
    <property type="component" value="Unassembled WGS sequence"/>
</dbReference>
<dbReference type="InterPro" id="IPR036388">
    <property type="entry name" value="WH-like_DNA-bd_sf"/>
</dbReference>
<reference evidence="6 7" key="1">
    <citation type="submission" date="2020-08" db="EMBL/GenBank/DDBJ databases">
        <title>Putative novel bacterial strains isolated from necrotic wheat leaf tissues caused by Xanthomonas translucens.</title>
        <authorList>
            <person name="Tambong J.T."/>
        </authorList>
    </citation>
    <scope>NUCLEOTIDE SEQUENCE [LARGE SCALE GENOMIC DNA]</scope>
    <source>
        <strain evidence="7">DOAB 1063</strain>
    </source>
</reference>
<dbReference type="InterPro" id="IPR014710">
    <property type="entry name" value="RmlC-like_jellyroll"/>
</dbReference>
<dbReference type="SUPFAM" id="SSF46785">
    <property type="entry name" value="Winged helix' DNA-binding domain"/>
    <property type="match status" value="1"/>
</dbReference>
<dbReference type="Gene3D" id="2.60.120.10">
    <property type="entry name" value="Jelly Rolls"/>
    <property type="match status" value="1"/>
</dbReference>
<sequence>MISEIDPHGLIAKSLSAYSRIQVFDSEALGRLKARTKTFESGSYVFREGLSSSDYVFVISGYLFRQKQTLDGYRQNVSLIIPGDMVNPESRFVNSLDYNVVCAEKSSIIYVQRSEFEELIDSHQSIRLALDLRTIAESRQLREWLLNIGGRSARTRVAHFLNEFAARTRLRGLSDGLRFSLPMSQEQMGDSVGITPVHVNRSIRSLVESRLINHANRKYEIIDLDGFRQAGQFSERFLLVDDLPH</sequence>
<comment type="caution">
    <text evidence="6">The sequence shown here is derived from an EMBL/GenBank/DDBJ whole genome shotgun (WGS) entry which is preliminary data.</text>
</comment>
<feature type="domain" description="Cyclic nucleotide-binding" evidence="4">
    <location>
        <begin position="11"/>
        <end position="120"/>
    </location>
</feature>
<name>A0ABR7AK72_9SPHN</name>
<dbReference type="PROSITE" id="PS51063">
    <property type="entry name" value="HTH_CRP_2"/>
    <property type="match status" value="1"/>
</dbReference>
<keyword evidence="7" id="KW-1185">Reference proteome</keyword>
<dbReference type="SMART" id="SM00419">
    <property type="entry name" value="HTH_CRP"/>
    <property type="match status" value="1"/>
</dbReference>
<dbReference type="InterPro" id="IPR012318">
    <property type="entry name" value="HTH_CRP"/>
</dbReference>
<dbReference type="SUPFAM" id="SSF51206">
    <property type="entry name" value="cAMP-binding domain-like"/>
    <property type="match status" value="1"/>
</dbReference>
<feature type="domain" description="HTH crp-type" evidence="5">
    <location>
        <begin position="151"/>
        <end position="225"/>
    </location>
</feature>
<proteinExistence type="predicted"/>
<gene>
    <name evidence="6" type="ORF">H8S47_03785</name>
</gene>
<evidence type="ECO:0000259" key="5">
    <source>
        <dbReference type="PROSITE" id="PS51063"/>
    </source>
</evidence>
<dbReference type="RefSeq" id="WP_187502594.1">
    <property type="nucleotide sequence ID" value="NZ_CP162536.1"/>
</dbReference>
<dbReference type="PROSITE" id="PS50042">
    <property type="entry name" value="CNMP_BINDING_3"/>
    <property type="match status" value="1"/>
</dbReference>
<evidence type="ECO:0000313" key="7">
    <source>
        <dbReference type="Proteomes" id="UP000597613"/>
    </source>
</evidence>
<dbReference type="InterPro" id="IPR036390">
    <property type="entry name" value="WH_DNA-bd_sf"/>
</dbReference>
<dbReference type="EMBL" id="JACONT010000005">
    <property type="protein sequence ID" value="MBC3940806.1"/>
    <property type="molecule type" value="Genomic_DNA"/>
</dbReference>
<evidence type="ECO:0000259" key="4">
    <source>
        <dbReference type="PROSITE" id="PS50042"/>
    </source>
</evidence>
<keyword evidence="3" id="KW-0804">Transcription</keyword>
<dbReference type="InterPro" id="IPR018490">
    <property type="entry name" value="cNMP-bd_dom_sf"/>
</dbReference>
<dbReference type="CDD" id="cd00038">
    <property type="entry name" value="CAP_ED"/>
    <property type="match status" value="1"/>
</dbReference>
<dbReference type="Gene3D" id="1.10.10.10">
    <property type="entry name" value="Winged helix-like DNA-binding domain superfamily/Winged helix DNA-binding domain"/>
    <property type="match status" value="1"/>
</dbReference>